<keyword evidence="1" id="KW-1133">Transmembrane helix</keyword>
<reference evidence="2" key="1">
    <citation type="submission" date="2021-12" db="EMBL/GenBank/DDBJ databases">
        <title>Comparative genomics, transcriptomics and evolutionary studies reveal genomic signatures of adaptation to plant cell wall in hemibiotrophic fungi.</title>
        <authorList>
            <consortium name="DOE Joint Genome Institute"/>
            <person name="Baroncelli R."/>
            <person name="Diaz J.F."/>
            <person name="Benocci T."/>
            <person name="Peng M."/>
            <person name="Battaglia E."/>
            <person name="Haridas S."/>
            <person name="Andreopoulos W."/>
            <person name="Labutti K."/>
            <person name="Pangilinan J."/>
            <person name="Floch G.L."/>
            <person name="Makela M.R."/>
            <person name="Henrissat B."/>
            <person name="Grigoriev I.V."/>
            <person name="Crouch J.A."/>
            <person name="De Vries R.P."/>
            <person name="Sukno S.A."/>
            <person name="Thon M.R."/>
        </authorList>
    </citation>
    <scope>NUCLEOTIDE SEQUENCE</scope>
    <source>
        <strain evidence="2">CBS 112980</strain>
    </source>
</reference>
<keyword evidence="1" id="KW-0812">Transmembrane</keyword>
<dbReference type="RefSeq" id="XP_060358381.1">
    <property type="nucleotide sequence ID" value="XM_060509584.1"/>
</dbReference>
<keyword evidence="1" id="KW-0472">Membrane</keyword>
<gene>
    <name evidence="2" type="ORF">BDZ83DRAFT_641946</name>
</gene>
<dbReference type="AlphaFoldDB" id="A0AAD8U6I1"/>
<feature type="non-terminal residue" evidence="2">
    <location>
        <position position="82"/>
    </location>
</feature>
<feature type="transmembrane region" description="Helical" evidence="1">
    <location>
        <begin position="14"/>
        <end position="38"/>
    </location>
</feature>
<comment type="caution">
    <text evidence="2">The sequence shown here is derived from an EMBL/GenBank/DDBJ whole genome shotgun (WGS) entry which is preliminary data.</text>
</comment>
<dbReference type="GeneID" id="85393483"/>
<keyword evidence="3" id="KW-1185">Reference proteome</keyword>
<sequence>MELQAVWRLPMVDLIATAAVSGLVACAWMCSGWFALWYRHPGRCCQMAVQIDALTIKVPSILTGTACSTAANPALAFFFPCR</sequence>
<protein>
    <submittedName>
        <fullName evidence="2">Uncharacterized protein</fullName>
    </submittedName>
</protein>
<name>A0AAD8U6I1_GLOAC</name>
<evidence type="ECO:0000256" key="1">
    <source>
        <dbReference type="SAM" id="Phobius"/>
    </source>
</evidence>
<evidence type="ECO:0000313" key="3">
    <source>
        <dbReference type="Proteomes" id="UP001244207"/>
    </source>
</evidence>
<organism evidence="2 3">
    <name type="scientific">Glomerella acutata</name>
    <name type="common">Colletotrichum acutatum</name>
    <dbReference type="NCBI Taxonomy" id="27357"/>
    <lineage>
        <taxon>Eukaryota</taxon>
        <taxon>Fungi</taxon>
        <taxon>Dikarya</taxon>
        <taxon>Ascomycota</taxon>
        <taxon>Pezizomycotina</taxon>
        <taxon>Sordariomycetes</taxon>
        <taxon>Hypocreomycetidae</taxon>
        <taxon>Glomerellales</taxon>
        <taxon>Glomerellaceae</taxon>
        <taxon>Colletotrichum</taxon>
        <taxon>Colletotrichum acutatum species complex</taxon>
    </lineage>
</organism>
<dbReference type="EMBL" id="JAHMHS010000191">
    <property type="protein sequence ID" value="KAK1708699.1"/>
    <property type="molecule type" value="Genomic_DNA"/>
</dbReference>
<dbReference type="Proteomes" id="UP001244207">
    <property type="component" value="Unassembled WGS sequence"/>
</dbReference>
<evidence type="ECO:0000313" key="2">
    <source>
        <dbReference type="EMBL" id="KAK1708699.1"/>
    </source>
</evidence>
<proteinExistence type="predicted"/>
<accession>A0AAD8U6I1</accession>